<reference evidence="1" key="1">
    <citation type="submission" date="2024-02" db="EMBL/GenBank/DDBJ databases">
        <title>Metagenome Assembled Genome of Zalaria obscura JY119.</title>
        <authorList>
            <person name="Vighnesh L."/>
            <person name="Jagadeeshwari U."/>
            <person name="Venkata Ramana C."/>
            <person name="Sasikala C."/>
        </authorList>
    </citation>
    <scope>NUCLEOTIDE SEQUENCE</scope>
    <source>
        <strain evidence="1">JY119</strain>
    </source>
</reference>
<evidence type="ECO:0000313" key="1">
    <source>
        <dbReference type="EMBL" id="KAK8200656.1"/>
    </source>
</evidence>
<dbReference type="EMBL" id="JAMKPW020000038">
    <property type="protein sequence ID" value="KAK8200656.1"/>
    <property type="molecule type" value="Genomic_DNA"/>
</dbReference>
<evidence type="ECO:0000313" key="2">
    <source>
        <dbReference type="Proteomes" id="UP001320706"/>
    </source>
</evidence>
<proteinExistence type="predicted"/>
<keyword evidence="2" id="KW-1185">Reference proteome</keyword>
<organism evidence="1 2">
    <name type="scientific">Zalaria obscura</name>
    <dbReference type="NCBI Taxonomy" id="2024903"/>
    <lineage>
        <taxon>Eukaryota</taxon>
        <taxon>Fungi</taxon>
        <taxon>Dikarya</taxon>
        <taxon>Ascomycota</taxon>
        <taxon>Pezizomycotina</taxon>
        <taxon>Dothideomycetes</taxon>
        <taxon>Dothideomycetidae</taxon>
        <taxon>Dothideales</taxon>
        <taxon>Zalariaceae</taxon>
        <taxon>Zalaria</taxon>
    </lineage>
</organism>
<name>A0ACC3S744_9PEZI</name>
<dbReference type="Proteomes" id="UP001320706">
    <property type="component" value="Unassembled WGS sequence"/>
</dbReference>
<gene>
    <name evidence="1" type="ORF">M8818_005971</name>
</gene>
<sequence length="475" mass="51127">MELPEKKDPLPAFSDDNIATEGEVGEVINVSGHVQELDRNFGFWSICAVGVVADNAWGAGGGALVVALYNGGGPGVLYGLSIATTFFYCLIGASLAELASAIPSSANGIMVCATMPSKSGSGYASNAFVWTEWNNETGYTSNGFVFVAGMLNGAYAIGTPDGVCHLAEEIPRPRKNVPWGIVAQLTTGFITTFCFYIAVLYAVTSLDDVLDTNIVSLPLTAMYQQATRSNAGTMGLLFIFLLDIIVTVPGAYITCGRTLWTLGRDDATPFSAWVGRVHPRWRNQFNATLVCGGFVTILGVIYIGSATAFNAFLGVFTIFTTMSYLMAILPHILSRRRYVRKGPFWMSAPVAYTVTGTASAYIIVWVSFCWLALLCVLAELTTLQNVIYMFPYSLPVSAPTMNYACVMSGGITMILAVLYMWKRKRGYVGPEVVQEASDDIVKGLVLTGTELEKDRRRSSARRLSAVAAGHGSDGL</sequence>
<protein>
    <submittedName>
        <fullName evidence="1">Uncharacterized protein</fullName>
    </submittedName>
</protein>
<comment type="caution">
    <text evidence="1">The sequence shown here is derived from an EMBL/GenBank/DDBJ whole genome shotgun (WGS) entry which is preliminary data.</text>
</comment>
<accession>A0ACC3S744</accession>